<feature type="region of interest" description="Disordered" evidence="1">
    <location>
        <begin position="432"/>
        <end position="532"/>
    </location>
</feature>
<feature type="compositionally biased region" description="Polar residues" evidence="1">
    <location>
        <begin position="365"/>
        <end position="376"/>
    </location>
</feature>
<evidence type="ECO:0000256" key="1">
    <source>
        <dbReference type="SAM" id="MobiDB-lite"/>
    </source>
</evidence>
<dbReference type="AlphaFoldDB" id="A0A2S7Y8D3"/>
<feature type="compositionally biased region" description="Basic residues" evidence="1">
    <location>
        <begin position="132"/>
        <end position="141"/>
    </location>
</feature>
<comment type="caution">
    <text evidence="2">The sequence shown here is derived from an EMBL/GenBank/DDBJ whole genome shotgun (WGS) entry which is preliminary data.</text>
</comment>
<gene>
    <name evidence="2" type="ORF">BB8028_0003g10350</name>
</gene>
<organism evidence="2 3">
    <name type="scientific">Beauveria bassiana</name>
    <name type="common">White muscardine disease fungus</name>
    <name type="synonym">Tritirachium shiotae</name>
    <dbReference type="NCBI Taxonomy" id="176275"/>
    <lineage>
        <taxon>Eukaryota</taxon>
        <taxon>Fungi</taxon>
        <taxon>Dikarya</taxon>
        <taxon>Ascomycota</taxon>
        <taxon>Pezizomycotina</taxon>
        <taxon>Sordariomycetes</taxon>
        <taxon>Hypocreomycetidae</taxon>
        <taxon>Hypocreales</taxon>
        <taxon>Cordycipitaceae</taxon>
        <taxon>Beauveria</taxon>
    </lineage>
</organism>
<sequence>MFLHSGAGLHGHEYTSQRRSSELVPRKQIFARSRMQRPLTDETQRFSASFASPGPHERQESLQEHGSLTPKRRPTSLPAQARSASESARHRDYSVRFRDELHVTHLSTPLYSEDEESIAGSELTAESDVSSRRQRKQRIPRKSTTYALAHPAPGLRTKQRRLVQFRPKLLLQLQEVGEKRAVPAFDIVPSSQIAGSFIIPVLAKRFPRMFRAKPNLGQNDLLLMRSENYNISTPTVSGIDDTTEAMGERDVLAVVSVNPHEGTDHAELTFRDGSTWDIGANSNGSYEMKNADGSASPMRGRWVRRSTPLRTNSMDACNTGQAQLMQDKWTFSILDPAARRHPIMGVLTSTSLEIYDNYNTMSTSSSRYPPTKSFGNGVSVAQEEQQNQPASAVAEKRKTETVTEDSKMLMMVSATWISLRQAGWPATANPKMARSMSHCCSPQSEHVAGSVSDSRESSREFKPQDGMNHQRRKSTGASSHAQPPVRTLSAASHFMRKQQEQRRRDSLHAGSNDGRATPDSVDKPVPRRGTVTKLASWLRNCFGGEGSAQKRHT</sequence>
<name>A0A2S7Y8D3_BEABA</name>
<feature type="region of interest" description="Disordered" evidence="1">
    <location>
        <begin position="365"/>
        <end position="399"/>
    </location>
</feature>
<reference evidence="2 3" key="1">
    <citation type="submission" date="2016-07" db="EMBL/GenBank/DDBJ databases">
        <title>Comparative genomics of the entomopathogenic fungus Beauveria bassiana.</title>
        <authorList>
            <person name="Valero Jimenez C.A."/>
            <person name="Zwaan B.J."/>
            <person name="Van Kan J.A."/>
            <person name="Takken W."/>
            <person name="Debets A.J."/>
            <person name="Schoustra S.E."/>
            <person name="Koenraadt C.J."/>
        </authorList>
    </citation>
    <scope>NUCLEOTIDE SEQUENCE [LARGE SCALE GENOMIC DNA]</scope>
    <source>
        <strain evidence="2 3">ARSEF 8028</strain>
    </source>
</reference>
<accession>A0A2S7Y8D3</accession>
<dbReference type="Proteomes" id="UP000237441">
    <property type="component" value="Unassembled WGS sequence"/>
</dbReference>
<feature type="region of interest" description="Disordered" evidence="1">
    <location>
        <begin position="1"/>
        <end position="91"/>
    </location>
</feature>
<evidence type="ECO:0000313" key="3">
    <source>
        <dbReference type="Proteomes" id="UP000237441"/>
    </source>
</evidence>
<feature type="compositionally biased region" description="Basic and acidic residues" evidence="1">
    <location>
        <begin position="497"/>
        <end position="507"/>
    </location>
</feature>
<evidence type="ECO:0000313" key="2">
    <source>
        <dbReference type="EMBL" id="PQK12418.1"/>
    </source>
</evidence>
<proteinExistence type="predicted"/>
<feature type="compositionally biased region" description="Basic and acidic residues" evidence="1">
    <location>
        <begin position="453"/>
        <end position="463"/>
    </location>
</feature>
<dbReference type="EMBL" id="JRHA01000003">
    <property type="protein sequence ID" value="PQK12418.1"/>
    <property type="molecule type" value="Genomic_DNA"/>
</dbReference>
<dbReference type="OrthoDB" id="5404323at2759"/>
<protein>
    <submittedName>
        <fullName evidence="2">Uncharacterized protein</fullName>
    </submittedName>
</protein>
<feature type="compositionally biased region" description="Basic and acidic residues" evidence="1">
    <location>
        <begin position="10"/>
        <end position="25"/>
    </location>
</feature>
<feature type="region of interest" description="Disordered" evidence="1">
    <location>
        <begin position="111"/>
        <end position="143"/>
    </location>
</feature>